<feature type="domain" description="Phytocyanin" evidence="9">
    <location>
        <begin position="174"/>
        <end position="238"/>
    </location>
</feature>
<keyword evidence="11" id="KW-1185">Reference proteome</keyword>
<protein>
    <recommendedName>
        <fullName evidence="6">Protein FAR1-RELATED SEQUENCE</fullName>
    </recommendedName>
</protein>
<reference evidence="10 11" key="1">
    <citation type="submission" date="2018-02" db="EMBL/GenBank/DDBJ databases">
        <title>Draft genome of wild Prunus yedoensis var. nudiflora.</title>
        <authorList>
            <person name="Baek S."/>
            <person name="Kim J.-H."/>
            <person name="Choi K."/>
            <person name="Kim G.-B."/>
            <person name="Cho A."/>
            <person name="Jang H."/>
            <person name="Shin C.-H."/>
            <person name="Yu H.-J."/>
            <person name="Mun J.-H."/>
        </authorList>
    </citation>
    <scope>NUCLEOTIDE SEQUENCE [LARGE SCALE GENOMIC DNA]</scope>
    <source>
        <strain evidence="11">cv. Jeju island</strain>
        <tissue evidence="10">Leaf</tissue>
    </source>
</reference>
<comment type="similarity">
    <text evidence="1 6">Belongs to the FHY3/FAR1 family.</text>
</comment>
<name>A0A314ZFR7_PRUYE</name>
<evidence type="ECO:0000256" key="1">
    <source>
        <dbReference type="ARBA" id="ARBA00005889"/>
    </source>
</evidence>
<keyword evidence="7" id="KW-1133">Transmembrane helix</keyword>
<dbReference type="SMART" id="SM00575">
    <property type="entry name" value="ZnF_PMZ"/>
    <property type="match status" value="1"/>
</dbReference>
<comment type="function">
    <text evidence="6">Putative transcription activator involved in regulating light control of development.</text>
</comment>
<dbReference type="PANTHER" id="PTHR31669">
    <property type="entry name" value="PROTEIN FAR1-RELATED SEQUENCE 10-RELATED"/>
    <property type="match status" value="1"/>
</dbReference>
<dbReference type="GO" id="GO:0008270">
    <property type="term" value="F:zinc ion binding"/>
    <property type="evidence" value="ECO:0007669"/>
    <property type="project" value="UniProtKB-UniRule"/>
</dbReference>
<evidence type="ECO:0000313" key="11">
    <source>
        <dbReference type="Proteomes" id="UP000250321"/>
    </source>
</evidence>
<dbReference type="PANTHER" id="PTHR31669:SF299">
    <property type="entry name" value="PROTEIN FAR1-RELATED SEQUENCE"/>
    <property type="match status" value="1"/>
</dbReference>
<dbReference type="SUPFAM" id="SSF49503">
    <property type="entry name" value="Cupredoxins"/>
    <property type="match status" value="1"/>
</dbReference>
<organism evidence="10 11">
    <name type="scientific">Prunus yedoensis var. nudiflora</name>
    <dbReference type="NCBI Taxonomy" id="2094558"/>
    <lineage>
        <taxon>Eukaryota</taxon>
        <taxon>Viridiplantae</taxon>
        <taxon>Streptophyta</taxon>
        <taxon>Embryophyta</taxon>
        <taxon>Tracheophyta</taxon>
        <taxon>Spermatophyta</taxon>
        <taxon>Magnoliopsida</taxon>
        <taxon>eudicotyledons</taxon>
        <taxon>Gunneridae</taxon>
        <taxon>Pentapetalae</taxon>
        <taxon>rosids</taxon>
        <taxon>fabids</taxon>
        <taxon>Rosales</taxon>
        <taxon>Rosaceae</taxon>
        <taxon>Amygdaloideae</taxon>
        <taxon>Amygdaleae</taxon>
        <taxon>Prunus</taxon>
    </lineage>
</organism>
<evidence type="ECO:0000256" key="2">
    <source>
        <dbReference type="ARBA" id="ARBA00022723"/>
    </source>
</evidence>
<dbReference type="InterPro" id="IPR007527">
    <property type="entry name" value="Znf_SWIM"/>
</dbReference>
<evidence type="ECO:0000256" key="7">
    <source>
        <dbReference type="SAM" id="Phobius"/>
    </source>
</evidence>
<evidence type="ECO:0000256" key="5">
    <source>
        <dbReference type="PROSITE-ProRule" id="PRU00325"/>
    </source>
</evidence>
<dbReference type="InterPro" id="IPR031052">
    <property type="entry name" value="FHY3/FAR1"/>
</dbReference>
<evidence type="ECO:0000259" key="9">
    <source>
        <dbReference type="PROSITE" id="PS51485"/>
    </source>
</evidence>
<dbReference type="InterPro" id="IPR006564">
    <property type="entry name" value="Znf_PMZ"/>
</dbReference>
<feature type="transmembrane region" description="Helical" evidence="7">
    <location>
        <begin position="267"/>
        <end position="291"/>
    </location>
</feature>
<dbReference type="InterPro" id="IPR003245">
    <property type="entry name" value="Phytocyanin_dom"/>
</dbReference>
<dbReference type="AlphaFoldDB" id="A0A314ZFR7"/>
<evidence type="ECO:0000256" key="6">
    <source>
        <dbReference type="RuleBase" id="RU367018"/>
    </source>
</evidence>
<evidence type="ECO:0000259" key="8">
    <source>
        <dbReference type="PROSITE" id="PS50966"/>
    </source>
</evidence>
<feature type="domain" description="SWIM-type" evidence="8">
    <location>
        <begin position="68"/>
        <end position="115"/>
    </location>
</feature>
<comment type="subcellular location">
    <subcellularLocation>
        <location evidence="6">Nucleus</location>
    </subcellularLocation>
</comment>
<dbReference type="Pfam" id="PF02298">
    <property type="entry name" value="Cu_bind_like"/>
    <property type="match status" value="1"/>
</dbReference>
<keyword evidence="3 5" id="KW-0863">Zinc-finger</keyword>
<evidence type="ECO:0000313" key="10">
    <source>
        <dbReference type="EMBL" id="PQQ17450.1"/>
    </source>
</evidence>
<dbReference type="GO" id="GO:0005634">
    <property type="term" value="C:nucleus"/>
    <property type="evidence" value="ECO:0007669"/>
    <property type="project" value="UniProtKB-SubCell"/>
</dbReference>
<keyword evidence="7" id="KW-0812">Transmembrane</keyword>
<evidence type="ECO:0000256" key="3">
    <source>
        <dbReference type="ARBA" id="ARBA00022771"/>
    </source>
</evidence>
<dbReference type="Proteomes" id="UP000250321">
    <property type="component" value="Unassembled WGS sequence"/>
</dbReference>
<keyword evidence="6" id="KW-0539">Nucleus</keyword>
<dbReference type="PROSITE" id="PS51485">
    <property type="entry name" value="PHYTOCYANIN"/>
    <property type="match status" value="1"/>
</dbReference>
<dbReference type="Pfam" id="PF04434">
    <property type="entry name" value="SWIM"/>
    <property type="match status" value="1"/>
</dbReference>
<accession>A0A314ZFR7</accession>
<dbReference type="PROSITE" id="PS50966">
    <property type="entry name" value="ZF_SWIM"/>
    <property type="match status" value="1"/>
</dbReference>
<keyword evidence="7" id="KW-0472">Membrane</keyword>
<sequence length="294" mass="33163">MADRRYKELQADFKMMQTIPLLSTNVEMLRHAVEVYTPEVFRLFEKEYMGILDCSVYKVGKSGMTCEYRVSYSGKSQECLVNIDGSTQAVTCSCMKFTFVGILCSHALKVLDKKNVKRIPPDYILQRWVRDAKVRSITNYEGITNNNPKDSIGKRYSHLYCNFRKIASFAAETFTYKNDSVFEVDKWDYYHCNTSNPIIAFDNGKSIMKLDRPGPFYFISGAHDHCKNGQRIFIEVMDPRLISQSPRPGAVPPEPYLSDSPAPSTSLGVAIAVAPCAPFMALIVTFLASVCSSP</sequence>
<keyword evidence="2 6" id="KW-0479">Metal-binding</keyword>
<dbReference type="Gene3D" id="2.60.40.420">
    <property type="entry name" value="Cupredoxins - blue copper proteins"/>
    <property type="match status" value="1"/>
</dbReference>
<gene>
    <name evidence="10" type="ORF">Pyn_39477</name>
</gene>
<evidence type="ECO:0000256" key="4">
    <source>
        <dbReference type="ARBA" id="ARBA00022833"/>
    </source>
</evidence>
<dbReference type="EMBL" id="PJQY01000151">
    <property type="protein sequence ID" value="PQQ17450.1"/>
    <property type="molecule type" value="Genomic_DNA"/>
</dbReference>
<dbReference type="InterPro" id="IPR008972">
    <property type="entry name" value="Cupredoxin"/>
</dbReference>
<dbReference type="OrthoDB" id="2402896at2759"/>
<comment type="caution">
    <text evidence="10">The sequence shown here is derived from an EMBL/GenBank/DDBJ whole genome shotgun (WGS) entry which is preliminary data.</text>
</comment>
<dbReference type="GO" id="GO:0006355">
    <property type="term" value="P:regulation of DNA-templated transcription"/>
    <property type="evidence" value="ECO:0007669"/>
    <property type="project" value="UniProtKB-UniRule"/>
</dbReference>
<proteinExistence type="inferred from homology"/>
<dbReference type="STRING" id="2094558.A0A314ZFR7"/>
<dbReference type="GO" id="GO:0009055">
    <property type="term" value="F:electron transfer activity"/>
    <property type="evidence" value="ECO:0007669"/>
    <property type="project" value="InterPro"/>
</dbReference>
<keyword evidence="4 6" id="KW-0862">Zinc</keyword>